<evidence type="ECO:0000313" key="1">
    <source>
        <dbReference type="EMBL" id="KEF40141.1"/>
    </source>
</evidence>
<dbReference type="AlphaFoldDB" id="A0A072NRT2"/>
<gene>
    <name evidence="1" type="ORF">M670_00157</name>
</gene>
<dbReference type="Proteomes" id="UP000027936">
    <property type="component" value="Unassembled WGS sequence"/>
</dbReference>
<reference evidence="1 2" key="1">
    <citation type="submission" date="2014-04" db="EMBL/GenBank/DDBJ databases">
        <title>Draft genome sequence of Bacillus azotoformans MEV2011, a (co-) denitrifying strain unable to grow in the presence of oxygen.</title>
        <authorList>
            <person name="Nielsen M."/>
            <person name="Schreiber L."/>
            <person name="Finster K."/>
            <person name="Schramm A."/>
        </authorList>
    </citation>
    <scope>NUCLEOTIDE SEQUENCE [LARGE SCALE GENOMIC DNA]</scope>
    <source>
        <strain evidence="1 2">MEV2011</strain>
    </source>
</reference>
<name>A0A072NRT2_SCHAZ</name>
<comment type="caution">
    <text evidence="1">The sequence shown here is derived from an EMBL/GenBank/DDBJ whole genome shotgun (WGS) entry which is preliminary data.</text>
</comment>
<dbReference type="Gene3D" id="3.30.420.10">
    <property type="entry name" value="Ribonuclease H-like superfamily/Ribonuclease H"/>
    <property type="match status" value="1"/>
</dbReference>
<accession>A0A072NRT2</accession>
<dbReference type="InterPro" id="IPR036397">
    <property type="entry name" value="RNaseH_sf"/>
</dbReference>
<evidence type="ECO:0000313" key="2">
    <source>
        <dbReference type="Proteomes" id="UP000027936"/>
    </source>
</evidence>
<dbReference type="SUPFAM" id="SSF53098">
    <property type="entry name" value="Ribonuclease H-like"/>
    <property type="match status" value="1"/>
</dbReference>
<sequence length="182" mass="20345">MRFVGIDPSTKTGFVAIDENGQVLRAKELTGVGDKDPKRMVTLINEIVTHLQPEDIVCIEGFPFSTQRAMFAGGLHHGIRNELFKRKLTYYEAAPNAVKKFVGVTGWTGEVGNKRRLKDKEKKKAVMAAVTDMYGFTSSSDNIVDAYIMAKIAEEIWMEKNVFRLLPNFQSEVIQSILKGAS</sequence>
<organism evidence="1 2">
    <name type="scientific">Schinkia azotoformans MEV2011</name>
    <dbReference type="NCBI Taxonomy" id="1348973"/>
    <lineage>
        <taxon>Bacteria</taxon>
        <taxon>Bacillati</taxon>
        <taxon>Bacillota</taxon>
        <taxon>Bacilli</taxon>
        <taxon>Bacillales</taxon>
        <taxon>Bacillaceae</taxon>
        <taxon>Calidifontibacillus/Schinkia group</taxon>
        <taxon>Schinkia</taxon>
    </lineage>
</organism>
<dbReference type="GO" id="GO:0003676">
    <property type="term" value="F:nucleic acid binding"/>
    <property type="evidence" value="ECO:0007669"/>
    <property type="project" value="InterPro"/>
</dbReference>
<proteinExistence type="predicted"/>
<dbReference type="PATRIC" id="fig|1348973.3.peg.153"/>
<dbReference type="InterPro" id="IPR012337">
    <property type="entry name" value="RNaseH-like_sf"/>
</dbReference>
<dbReference type="EMBL" id="JJRY01000001">
    <property type="protein sequence ID" value="KEF40141.1"/>
    <property type="molecule type" value="Genomic_DNA"/>
</dbReference>
<dbReference type="OrthoDB" id="2850721at2"/>
<protein>
    <submittedName>
        <fullName evidence="1">Uncharacterized protein</fullName>
    </submittedName>
</protein>
<dbReference type="RefSeq" id="WP_035192471.1">
    <property type="nucleotide sequence ID" value="NZ_JJRY01000001.1"/>
</dbReference>